<keyword evidence="4" id="KW-1185">Reference proteome</keyword>
<evidence type="ECO:0000259" key="2">
    <source>
        <dbReference type="SMART" id="SM00900"/>
    </source>
</evidence>
<feature type="domain" description="FMN-binding" evidence="2">
    <location>
        <begin position="32"/>
        <end position="107"/>
    </location>
</feature>
<dbReference type="InterPro" id="IPR007329">
    <property type="entry name" value="FMN-bd"/>
</dbReference>
<evidence type="ECO:0000256" key="1">
    <source>
        <dbReference type="SAM" id="SignalP"/>
    </source>
</evidence>
<proteinExistence type="predicted"/>
<reference evidence="3 4" key="1">
    <citation type="submission" date="2022-02" db="EMBL/GenBank/DDBJ databases">
        <title>Mesosutterella porci, a novel member of the family Sutterellaceae from pig feces.</title>
        <authorList>
            <person name="Wylensek D."/>
            <person name="Clavel T."/>
        </authorList>
    </citation>
    <scope>NUCLEOTIDE SEQUENCE [LARGE SCALE GENOMIC DNA]</scope>
    <source>
        <strain evidence="4">oilRF-744-wt-GAM-9</strain>
    </source>
</reference>
<dbReference type="EMBL" id="JAKNCT010000011">
    <property type="protein sequence ID" value="MCG5031633.1"/>
    <property type="molecule type" value="Genomic_DNA"/>
</dbReference>
<dbReference type="Proteomes" id="UP001297600">
    <property type="component" value="Unassembled WGS sequence"/>
</dbReference>
<gene>
    <name evidence="3" type="ORF">MAF45_09300</name>
</gene>
<name>A0ABS9MSN2_9BURK</name>
<sequence>MKKLIVLAAAALLAAGANAAYKDGTYTGVGQGKAGPVKVQVTVKGGKVAAVKVLEQKETPMIFKGAESGVVPAIVKANGTKGVATVSGATLSSKGILAGAEAALKQAK</sequence>
<comment type="caution">
    <text evidence="3">The sequence shown here is derived from an EMBL/GenBank/DDBJ whole genome shotgun (WGS) entry which is preliminary data.</text>
</comment>
<accession>A0ABS9MSN2</accession>
<keyword evidence="1" id="KW-0732">Signal</keyword>
<dbReference type="Gene3D" id="3.90.1010.20">
    <property type="match status" value="1"/>
</dbReference>
<feature type="chain" id="PRO_5045207739" evidence="1">
    <location>
        <begin position="20"/>
        <end position="108"/>
    </location>
</feature>
<dbReference type="Pfam" id="PF04205">
    <property type="entry name" value="FMN_bind"/>
    <property type="match status" value="1"/>
</dbReference>
<dbReference type="SMART" id="SM00900">
    <property type="entry name" value="FMN_bind"/>
    <property type="match status" value="1"/>
</dbReference>
<organism evidence="3 4">
    <name type="scientific">Mesosutterella porci</name>
    <dbReference type="NCBI Taxonomy" id="2915351"/>
    <lineage>
        <taxon>Bacteria</taxon>
        <taxon>Pseudomonadati</taxon>
        <taxon>Pseudomonadota</taxon>
        <taxon>Betaproteobacteria</taxon>
        <taxon>Burkholderiales</taxon>
        <taxon>Sutterellaceae</taxon>
        <taxon>Mesosutterella</taxon>
    </lineage>
</organism>
<feature type="signal peptide" evidence="1">
    <location>
        <begin position="1"/>
        <end position="19"/>
    </location>
</feature>
<protein>
    <submittedName>
        <fullName evidence="3">FMN-binding protein</fullName>
    </submittedName>
</protein>
<evidence type="ECO:0000313" key="4">
    <source>
        <dbReference type="Proteomes" id="UP001297600"/>
    </source>
</evidence>
<dbReference type="RefSeq" id="WP_237979842.1">
    <property type="nucleotide sequence ID" value="NZ_JAKNCT010000011.1"/>
</dbReference>
<evidence type="ECO:0000313" key="3">
    <source>
        <dbReference type="EMBL" id="MCG5031633.1"/>
    </source>
</evidence>